<evidence type="ECO:0000256" key="1">
    <source>
        <dbReference type="SAM" id="MobiDB-lite"/>
    </source>
</evidence>
<protein>
    <submittedName>
        <fullName evidence="2">Uncharacterized protein</fullName>
    </submittedName>
</protein>
<feature type="region of interest" description="Disordered" evidence="1">
    <location>
        <begin position="53"/>
        <end position="73"/>
    </location>
</feature>
<keyword evidence="3" id="KW-1185">Reference proteome</keyword>
<dbReference type="AlphaFoldDB" id="A0A843W2D6"/>
<comment type="caution">
    <text evidence="2">The sequence shown here is derived from an EMBL/GenBank/DDBJ whole genome shotgun (WGS) entry which is preliminary data.</text>
</comment>
<evidence type="ECO:0000313" key="2">
    <source>
        <dbReference type="EMBL" id="MQM05263.1"/>
    </source>
</evidence>
<sequence length="73" mass="8093">MTTRSLLYSTRSSIRIHVHSTISSLSSIHVHSTISSLSRLVELLWLLSARRVSEGLQSSPGGREPPENTCRGY</sequence>
<proteinExistence type="predicted"/>
<dbReference type="EMBL" id="NMUH01003382">
    <property type="protein sequence ID" value="MQM05263.1"/>
    <property type="molecule type" value="Genomic_DNA"/>
</dbReference>
<dbReference type="Proteomes" id="UP000652761">
    <property type="component" value="Unassembled WGS sequence"/>
</dbReference>
<evidence type="ECO:0000313" key="3">
    <source>
        <dbReference type="Proteomes" id="UP000652761"/>
    </source>
</evidence>
<organism evidence="2 3">
    <name type="scientific">Colocasia esculenta</name>
    <name type="common">Wild taro</name>
    <name type="synonym">Arum esculentum</name>
    <dbReference type="NCBI Taxonomy" id="4460"/>
    <lineage>
        <taxon>Eukaryota</taxon>
        <taxon>Viridiplantae</taxon>
        <taxon>Streptophyta</taxon>
        <taxon>Embryophyta</taxon>
        <taxon>Tracheophyta</taxon>
        <taxon>Spermatophyta</taxon>
        <taxon>Magnoliopsida</taxon>
        <taxon>Liliopsida</taxon>
        <taxon>Araceae</taxon>
        <taxon>Aroideae</taxon>
        <taxon>Colocasieae</taxon>
        <taxon>Colocasia</taxon>
    </lineage>
</organism>
<name>A0A843W2D6_COLES</name>
<gene>
    <name evidence="2" type="ORF">Taro_038072</name>
</gene>
<accession>A0A843W2D6</accession>
<reference evidence="2" key="1">
    <citation type="submission" date="2017-07" db="EMBL/GenBank/DDBJ databases">
        <title>Taro Niue Genome Assembly and Annotation.</title>
        <authorList>
            <person name="Atibalentja N."/>
            <person name="Keating K."/>
            <person name="Fields C.J."/>
        </authorList>
    </citation>
    <scope>NUCLEOTIDE SEQUENCE</scope>
    <source>
        <strain evidence="2">Niue_2</strain>
        <tissue evidence="2">Leaf</tissue>
    </source>
</reference>